<organism evidence="1 2">
    <name type="scientific">Kickxella alabastrina</name>
    <dbReference type="NCBI Taxonomy" id="61397"/>
    <lineage>
        <taxon>Eukaryota</taxon>
        <taxon>Fungi</taxon>
        <taxon>Fungi incertae sedis</taxon>
        <taxon>Zoopagomycota</taxon>
        <taxon>Kickxellomycotina</taxon>
        <taxon>Kickxellomycetes</taxon>
        <taxon>Kickxellales</taxon>
        <taxon>Kickxellaceae</taxon>
        <taxon>Kickxella</taxon>
    </lineage>
</organism>
<name>A0ACC1ITE8_9FUNG</name>
<reference evidence="1" key="1">
    <citation type="submission" date="2022-07" db="EMBL/GenBank/DDBJ databases">
        <title>Phylogenomic reconstructions and comparative analyses of Kickxellomycotina fungi.</title>
        <authorList>
            <person name="Reynolds N.K."/>
            <person name="Stajich J.E."/>
            <person name="Barry K."/>
            <person name="Grigoriev I.V."/>
            <person name="Crous P."/>
            <person name="Smith M.E."/>
        </authorList>
    </citation>
    <scope>NUCLEOTIDE SEQUENCE</scope>
    <source>
        <strain evidence="1">Benny 63K</strain>
    </source>
</reference>
<dbReference type="EMBL" id="JANBPG010000071">
    <property type="protein sequence ID" value="KAJ1900593.1"/>
    <property type="molecule type" value="Genomic_DNA"/>
</dbReference>
<sequence>MPAGEREVAHQTHCMIDIMPTTTTANKRCTTASGPTTAATTTTAEAKGKAKTKTRTKTVEQTQLINSSSSSVNLHGPGAGHITLRAGNSPPLQKQQQLCNSENSGAESSTSTNTEEYSENSEDQARPATGSSVIIKTFIHKRISVLCLLLATVIFGMLSAHSYFNAQADTPGCTMSYSRPQFIEQTAFDKSWTRFSTKYKLYLYREGGYDSIDEAFRIPVLFVPGNAGSPKQVRSIASATTAAFVELLGLDPEAVERGQVGYDFFSVGLNEEFTALHGYSIMEQADFINDAIRYILSLYPGTRSKYRLSKKHTFALPTSVIIVGHSMGGVVARTAFTLSNHIVGSVQAIFTLATPHNNPTASLEYYVDKVYTDINRFWRHGFQNGTLDNVSLVSIAGGNLDSMINSDYTYVGDLAPAHNSLSVLASGIEDVWLSLDHQCILWCEQMAKKFAAVMVQIMDARRSSQILPLDERMAVMREMLYSKLDETGELKDIGARRNVTVAGYSHVQVHEEVVQVALAGRKNRDGAALHLMRLPGVAGENSRSAADVLQIIHYARRRSGLSARSSGSSNAMEEFKYGVFGCRHGESNDDPTDGVCEKILGLAVPAKLPLKSAGAKAQLAVPLVGYLEVPMAQLRGFAYVALEIPSGSDGLTGFVRASVGSNTSPVVHSPGYLRLLRAYTINAPERLNARTRIKLDVPENPFFVFRAKLIMHRRNMAAALKLDKPQFGTVVRQSDGRRRFESKFWYDQGALDIAIHGRGAYLPSDDLVNTPSASMQGELGADLWDGVHLDVWADNVFYSGFEISLRINWYSSLNRLVKRYDMALLAMSFVWACLVMLHQLRSWDRGQSGSASDAGQTAVFPGCLASIEALIRNGILLGVVAAAMATPLVQVGFAHIARGTMSPATLAAANNLFMGVRGSGLVLCLLPSVLVILSLGFIIVQAIFLTAVCHSAAWLAVGVAKWWRQRLMQGDRILAGGGGGLGADKVPTITGPLLGTLAFVVFVCTFVPYQFAFLVIYLAQLITVVRTMAQAKLQASCGGGGKDAGRRGVELDSRAQYQLALVLFWTSSLPYCAPELLVWVRNLSVLWFEDAPSDHNLLNMAGYFALRVTFVFFAGAVLVAWLVSVRRPYVLYGVANAVSAWLALIQFAEFPMRILNSKRERESMGVVVANKSPVALVSVPASVCERDSAVMTTMVETDDGAMMPLLERKLR</sequence>
<dbReference type="Proteomes" id="UP001150581">
    <property type="component" value="Unassembled WGS sequence"/>
</dbReference>
<proteinExistence type="predicted"/>
<evidence type="ECO:0000313" key="1">
    <source>
        <dbReference type="EMBL" id="KAJ1900593.1"/>
    </source>
</evidence>
<protein>
    <submittedName>
        <fullName evidence="1">GPI inositol deacylase</fullName>
    </submittedName>
</protein>
<comment type="caution">
    <text evidence="1">The sequence shown here is derived from an EMBL/GenBank/DDBJ whole genome shotgun (WGS) entry which is preliminary data.</text>
</comment>
<evidence type="ECO:0000313" key="2">
    <source>
        <dbReference type="Proteomes" id="UP001150581"/>
    </source>
</evidence>
<keyword evidence="2" id="KW-1185">Reference proteome</keyword>
<gene>
    <name evidence="1" type="primary">BST1</name>
    <name evidence="1" type="ORF">LPJ66_001366</name>
</gene>
<accession>A0ACC1ITE8</accession>